<feature type="domain" description="Protein kinase" evidence="8">
    <location>
        <begin position="193"/>
        <end position="603"/>
    </location>
</feature>
<dbReference type="GO" id="GO:0004674">
    <property type="term" value="F:protein serine/threonine kinase activity"/>
    <property type="evidence" value="ECO:0007669"/>
    <property type="project" value="TreeGrafter"/>
</dbReference>
<evidence type="ECO:0000313" key="9">
    <source>
        <dbReference type="EMBL" id="CAE6477996.1"/>
    </source>
</evidence>
<keyword evidence="3 6" id="KW-0547">Nucleotide-binding</keyword>
<feature type="region of interest" description="Disordered" evidence="7">
    <location>
        <begin position="1"/>
        <end position="89"/>
    </location>
</feature>
<proteinExistence type="inferred from homology"/>
<feature type="compositionally biased region" description="Low complexity" evidence="7">
    <location>
        <begin position="710"/>
        <end position="723"/>
    </location>
</feature>
<protein>
    <recommendedName>
        <fullName evidence="8">Protein kinase domain-containing protein</fullName>
    </recommendedName>
</protein>
<organism evidence="9 10">
    <name type="scientific">Rhizoctonia solani</name>
    <dbReference type="NCBI Taxonomy" id="456999"/>
    <lineage>
        <taxon>Eukaryota</taxon>
        <taxon>Fungi</taxon>
        <taxon>Dikarya</taxon>
        <taxon>Basidiomycota</taxon>
        <taxon>Agaricomycotina</taxon>
        <taxon>Agaricomycetes</taxon>
        <taxon>Cantharellales</taxon>
        <taxon>Ceratobasidiaceae</taxon>
        <taxon>Rhizoctonia</taxon>
    </lineage>
</organism>
<feature type="compositionally biased region" description="Polar residues" evidence="7">
    <location>
        <begin position="734"/>
        <end position="743"/>
    </location>
</feature>
<evidence type="ECO:0000256" key="3">
    <source>
        <dbReference type="ARBA" id="ARBA00022741"/>
    </source>
</evidence>
<dbReference type="SUPFAM" id="SSF56112">
    <property type="entry name" value="Protein kinase-like (PK-like)"/>
    <property type="match status" value="1"/>
</dbReference>
<evidence type="ECO:0000256" key="6">
    <source>
        <dbReference type="PROSITE-ProRule" id="PRU10141"/>
    </source>
</evidence>
<dbReference type="Gene3D" id="1.10.510.10">
    <property type="entry name" value="Transferase(Phosphotransferase) domain 1"/>
    <property type="match status" value="3"/>
</dbReference>
<dbReference type="GO" id="GO:0005524">
    <property type="term" value="F:ATP binding"/>
    <property type="evidence" value="ECO:0007669"/>
    <property type="project" value="UniProtKB-UniRule"/>
</dbReference>
<evidence type="ECO:0000313" key="10">
    <source>
        <dbReference type="Proteomes" id="UP000663888"/>
    </source>
</evidence>
<dbReference type="InterPro" id="IPR011009">
    <property type="entry name" value="Kinase-like_dom_sf"/>
</dbReference>
<keyword evidence="2" id="KW-0808">Transferase</keyword>
<feature type="binding site" evidence="6">
    <location>
        <position position="222"/>
    </location>
    <ligand>
        <name>ATP</name>
        <dbReference type="ChEBI" id="CHEBI:30616"/>
    </ligand>
</feature>
<comment type="caution">
    <text evidence="9">The sequence shown here is derived from an EMBL/GenBank/DDBJ whole genome shotgun (WGS) entry which is preliminary data.</text>
</comment>
<keyword evidence="4" id="KW-0418">Kinase</keyword>
<feature type="region of interest" description="Disordered" evidence="7">
    <location>
        <begin position="790"/>
        <end position="818"/>
    </location>
</feature>
<dbReference type="InterPro" id="IPR017441">
    <property type="entry name" value="Protein_kinase_ATP_BS"/>
</dbReference>
<evidence type="ECO:0000256" key="7">
    <source>
        <dbReference type="SAM" id="MobiDB-lite"/>
    </source>
</evidence>
<dbReference type="InterPro" id="IPR008271">
    <property type="entry name" value="Ser/Thr_kinase_AS"/>
</dbReference>
<reference evidence="9" key="1">
    <citation type="submission" date="2021-01" db="EMBL/GenBank/DDBJ databases">
        <authorList>
            <person name="Kaushik A."/>
        </authorList>
    </citation>
    <scope>NUCLEOTIDE SEQUENCE</scope>
    <source>
        <strain evidence="9">AG4-R118</strain>
    </source>
</reference>
<evidence type="ECO:0000259" key="8">
    <source>
        <dbReference type="PROSITE" id="PS50011"/>
    </source>
</evidence>
<dbReference type="EMBL" id="CAJMWX010001262">
    <property type="protein sequence ID" value="CAE6477996.1"/>
    <property type="molecule type" value="Genomic_DNA"/>
</dbReference>
<feature type="compositionally biased region" description="Low complexity" evidence="7">
    <location>
        <begin position="807"/>
        <end position="818"/>
    </location>
</feature>
<feature type="compositionally biased region" description="Basic and acidic residues" evidence="7">
    <location>
        <begin position="512"/>
        <end position="521"/>
    </location>
</feature>
<feature type="region of interest" description="Disordered" evidence="7">
    <location>
        <begin position="613"/>
        <end position="768"/>
    </location>
</feature>
<dbReference type="SMART" id="SM00220">
    <property type="entry name" value="S_TKc"/>
    <property type="match status" value="1"/>
</dbReference>
<dbReference type="PANTHER" id="PTHR43671">
    <property type="entry name" value="SERINE/THREONINE-PROTEIN KINASE NEK"/>
    <property type="match status" value="1"/>
</dbReference>
<keyword evidence="5 6" id="KW-0067">ATP-binding</keyword>
<dbReference type="PROSITE" id="PS50011">
    <property type="entry name" value="PROTEIN_KINASE_DOM"/>
    <property type="match status" value="1"/>
</dbReference>
<accession>A0A8H3C8N5</accession>
<feature type="compositionally biased region" description="Polar residues" evidence="7">
    <location>
        <begin position="941"/>
        <end position="952"/>
    </location>
</feature>
<dbReference type="InterPro" id="IPR000719">
    <property type="entry name" value="Prot_kinase_dom"/>
</dbReference>
<feature type="compositionally biased region" description="Low complexity" evidence="7">
    <location>
        <begin position="475"/>
        <end position="485"/>
    </location>
</feature>
<evidence type="ECO:0000256" key="2">
    <source>
        <dbReference type="ARBA" id="ARBA00022679"/>
    </source>
</evidence>
<feature type="region of interest" description="Disordered" evidence="7">
    <location>
        <begin position="325"/>
        <end position="368"/>
    </location>
</feature>
<dbReference type="PROSITE" id="PS00108">
    <property type="entry name" value="PROTEIN_KINASE_ST"/>
    <property type="match status" value="1"/>
</dbReference>
<sequence length="995" mass="106054">MFYPSTQQDEQQTAAPVTRPRGPKTRGSYSTKSRPAMISTHTEISKSMAISSAEGSTDDGPPVNWWEQPRGRQRQDQRASPIPIPDSTPKTSMLELGSASGIGLGLPPHMRSFSPAPPTSALSDGPASPAALFLSAFSSPAPSVRSPSPLPSVISPAMAMFHSPPPMQTTTTTTTVTSPVSSVIDAGVSVGGYVLGQVIGHGGFSTIRTATSSTTGGVVAVKIVANKSVSLPADAPRGRLGNRSATVGRAATITVRGQTPDPTSEPDTRPIAEEAALWSSLSHEHILPLFSAEESEPLGAWFLFTLYCPAGTLLDLLKRDGQIISPSAQNTPSKRRPSFASSFSPVNSLSRGRSGSISQPQPQRGGLLPETAATLFRQVVRGLRYLHEVARIVHRDIKLENVLVDENGGARITDFGLAVQLDEDEPYRTSVSRSRSRVSAERSRRSVSRHRTFSAHAPLGHSHPHLGHGAGRANSVSVTSSISSSAKGKFPPGSMPYAAPELLKPARSRERRSRERSDLDKPNPAQDIWALGCVLHALFTGKLPFSDAFEPRLQMKIVRGIWDEGVVNAIPNSASLVETLRGCLCVDLAERWTIATIDEYAWAIGVADEEAERDVMRAQRGRSVGRGRRGLSAIRDRDGARDEDADVDGNVRAEDGDVGSVQAGLESSYSPSNRSVSRTRPSASESIRPTRLPSLTRPSLSPHEALIRQSSSPNRSSLSPHASQSPRDPVSPVLTRQSSSPSRYETARPSLIPRPTAKQTPLGSGAATPTLVSKQLSAPASTLEILDSAASTPVPIPPRTLARDGYLSPHDSMSSLSSLPQLHTARSFSSVTSAVPPLSPGSDSLRSPLTERVGRAPSVDRLGRELSVGRGRSIGSRDRSVGRAPSTDRSSRAPSISRTPSADRVGRAPSVDPMRRAPSTDLIGRSPSVERFAKTRPPVDITQNSSPPSSGPRTPEEIPQARRFASELEVVDEGEHHHVWGGVGVQGYPTGKPQV</sequence>
<dbReference type="Gene3D" id="3.30.200.20">
    <property type="entry name" value="Phosphorylase Kinase, domain 1"/>
    <property type="match status" value="1"/>
</dbReference>
<dbReference type="InterPro" id="IPR050660">
    <property type="entry name" value="NEK_Ser/Thr_kinase"/>
</dbReference>
<feature type="compositionally biased region" description="Basic residues" evidence="7">
    <location>
        <begin position="619"/>
        <end position="629"/>
    </location>
</feature>
<feature type="compositionally biased region" description="Polar residues" evidence="7">
    <location>
        <begin position="339"/>
        <end position="362"/>
    </location>
</feature>
<feature type="compositionally biased region" description="Polar residues" evidence="7">
    <location>
        <begin position="1"/>
        <end position="15"/>
    </location>
</feature>
<evidence type="ECO:0000256" key="5">
    <source>
        <dbReference type="ARBA" id="ARBA00022840"/>
    </source>
</evidence>
<dbReference type="PANTHER" id="PTHR43671:SF86">
    <property type="entry name" value="PROTEIN KINASE DOMAIN-CONTAINING PROTEIN"/>
    <property type="match status" value="1"/>
</dbReference>
<comment type="similarity">
    <text evidence="1">Belongs to the protein kinase superfamily. NEK Ser/Thr protein kinase family. NIMA subfamily.</text>
</comment>
<feature type="region of interest" description="Disordered" evidence="7">
    <location>
        <begin position="426"/>
        <end position="521"/>
    </location>
</feature>
<dbReference type="Proteomes" id="UP000663888">
    <property type="component" value="Unassembled WGS sequence"/>
</dbReference>
<feature type="compositionally biased region" description="Polar residues" evidence="7">
    <location>
        <begin position="678"/>
        <end position="687"/>
    </location>
</feature>
<evidence type="ECO:0000256" key="4">
    <source>
        <dbReference type="ARBA" id="ARBA00022777"/>
    </source>
</evidence>
<feature type="region of interest" description="Disordered" evidence="7">
    <location>
        <begin position="831"/>
        <end position="960"/>
    </location>
</feature>
<dbReference type="PROSITE" id="PS00107">
    <property type="entry name" value="PROTEIN_KINASE_ATP"/>
    <property type="match status" value="1"/>
</dbReference>
<dbReference type="Pfam" id="PF00069">
    <property type="entry name" value="Pkinase"/>
    <property type="match status" value="2"/>
</dbReference>
<name>A0A8H3C8N5_9AGAM</name>
<feature type="compositionally biased region" description="Low complexity" evidence="7">
    <location>
        <begin position="667"/>
        <end position="676"/>
    </location>
</feature>
<evidence type="ECO:0000256" key="1">
    <source>
        <dbReference type="ARBA" id="ARBA00010886"/>
    </source>
</evidence>
<gene>
    <name evidence="9" type="ORF">RDB_LOCUS119442</name>
</gene>
<dbReference type="AlphaFoldDB" id="A0A8H3C8N5"/>